<name>E4XAC9_OIKDI</name>
<evidence type="ECO:0000313" key="18">
    <source>
        <dbReference type="EMBL" id="CBY08677.1"/>
    </source>
</evidence>
<evidence type="ECO:0000256" key="7">
    <source>
        <dbReference type="ARBA" id="ARBA00022729"/>
    </source>
</evidence>
<dbReference type="InterPro" id="IPR003598">
    <property type="entry name" value="Ig_sub2"/>
</dbReference>
<evidence type="ECO:0000259" key="17">
    <source>
        <dbReference type="PROSITE" id="PS50835"/>
    </source>
</evidence>
<keyword evidence="8" id="KW-0677">Repeat</keyword>
<evidence type="ECO:0000256" key="2">
    <source>
        <dbReference type="ARBA" id="ARBA00004435"/>
    </source>
</evidence>
<keyword evidence="9" id="KW-0965">Cell junction</keyword>
<feature type="transmembrane region" description="Helical" evidence="15">
    <location>
        <begin position="247"/>
        <end position="272"/>
    </location>
</feature>
<dbReference type="Pfam" id="PF13927">
    <property type="entry name" value="Ig_3"/>
    <property type="match status" value="1"/>
</dbReference>
<comment type="subcellular location">
    <subcellularLocation>
        <location evidence="2">Cell junction</location>
        <location evidence="2">Tight junction</location>
    </subcellularLocation>
    <subcellularLocation>
        <location evidence="1">Cell membrane</location>
        <topology evidence="1">Single-pass type I membrane protein</topology>
    </subcellularLocation>
</comment>
<dbReference type="GO" id="GO:0007155">
    <property type="term" value="P:cell adhesion"/>
    <property type="evidence" value="ECO:0007669"/>
    <property type="project" value="InterPro"/>
</dbReference>
<dbReference type="PANTHER" id="PTHR45113">
    <property type="entry name" value="JUNCTIONAL ADHESION MOLECULE A"/>
    <property type="match status" value="1"/>
</dbReference>
<dbReference type="InParanoid" id="E4XAC9"/>
<evidence type="ECO:0000256" key="13">
    <source>
        <dbReference type="ARBA" id="ARBA00023180"/>
    </source>
</evidence>
<gene>
    <name evidence="18" type="ORF">GSOID_T00005261001</name>
</gene>
<dbReference type="InterPro" id="IPR007110">
    <property type="entry name" value="Ig-like_dom"/>
</dbReference>
<keyword evidence="7 16" id="KW-0732">Signal</keyword>
<reference evidence="18" key="1">
    <citation type="journal article" date="2010" name="Science">
        <title>Plasticity of animal genome architecture unmasked by rapid evolution of a pelagic tunicate.</title>
        <authorList>
            <person name="Denoeud F."/>
            <person name="Henriet S."/>
            <person name="Mungpakdee S."/>
            <person name="Aury J.M."/>
            <person name="Da Silva C."/>
            <person name="Brinkmann H."/>
            <person name="Mikhaleva J."/>
            <person name="Olsen L.C."/>
            <person name="Jubin C."/>
            <person name="Canestro C."/>
            <person name="Bouquet J.M."/>
            <person name="Danks G."/>
            <person name="Poulain J."/>
            <person name="Campsteijn C."/>
            <person name="Adamski M."/>
            <person name="Cross I."/>
            <person name="Yadetie F."/>
            <person name="Muffato M."/>
            <person name="Louis A."/>
            <person name="Butcher S."/>
            <person name="Tsagkogeorga G."/>
            <person name="Konrad A."/>
            <person name="Singh S."/>
            <person name="Jensen M.F."/>
            <person name="Cong E.H."/>
            <person name="Eikeseth-Otteraa H."/>
            <person name="Noel B."/>
            <person name="Anthouard V."/>
            <person name="Porcel B.M."/>
            <person name="Kachouri-Lafond R."/>
            <person name="Nishino A."/>
            <person name="Ugolini M."/>
            <person name="Chourrout P."/>
            <person name="Nishida H."/>
            <person name="Aasland R."/>
            <person name="Huzurbazar S."/>
            <person name="Westhof E."/>
            <person name="Delsuc F."/>
            <person name="Lehrach H."/>
            <person name="Reinhardt R."/>
            <person name="Weissenbach J."/>
            <person name="Roy S.W."/>
            <person name="Artiguenave F."/>
            <person name="Postlethwait J.H."/>
            <person name="Manak J.R."/>
            <person name="Thompson E.M."/>
            <person name="Jaillon O."/>
            <person name="Du Pasquier L."/>
            <person name="Boudinot P."/>
            <person name="Liberles D.A."/>
            <person name="Volff J.N."/>
            <person name="Philippe H."/>
            <person name="Lenhard B."/>
            <person name="Roest Crollius H."/>
            <person name="Wincker P."/>
            <person name="Chourrout D."/>
        </authorList>
    </citation>
    <scope>NUCLEOTIDE SEQUENCE [LARGE SCALE GENOMIC DNA]</scope>
</reference>
<proteinExistence type="predicted"/>
<evidence type="ECO:0000256" key="9">
    <source>
        <dbReference type="ARBA" id="ARBA00022949"/>
    </source>
</evidence>
<sequence>MLLFGLASVLTTATVAAGGKAELSFPDKVNEGDQITIKCDWSGFGANSKESSDSCDLNCQRVNLIQVKITQKTDMIYRSSVNGAEAMNGWEVQTNAGSDAAITKVAQLEDSHDYNCIVDDDAGNFAMDSKPLLVRVIPSPPVIIAPSDKKLIINEAGEITCMSGIASPPPVYTWYKNDPATGQSIQLPADARTSEQFAQSSFTVDENKVKFLTVTEADEGEYFCVAKNEVGQTRGTPEKISVGSVSVASVVGIVFAVIFGVACLGVVGFIVYKKMSDDEYDEEHDAFDDDANDVQIGEAYAPYDHKSSRQDFSHVV</sequence>
<feature type="chain" id="PRO_5003192440" description="Ig-like domain-containing protein" evidence="16">
    <location>
        <begin position="18"/>
        <end position="316"/>
    </location>
</feature>
<dbReference type="EMBL" id="FN653032">
    <property type="protein sequence ID" value="CBY08677.1"/>
    <property type="molecule type" value="Genomic_DNA"/>
</dbReference>
<keyword evidence="5" id="KW-0597">Phosphoprotein</keyword>
<keyword evidence="12" id="KW-1015">Disulfide bond</keyword>
<dbReference type="SMART" id="SM00408">
    <property type="entry name" value="IGc2"/>
    <property type="match status" value="1"/>
</dbReference>
<evidence type="ECO:0000256" key="4">
    <source>
        <dbReference type="ARBA" id="ARBA00022475"/>
    </source>
</evidence>
<keyword evidence="10 15" id="KW-1133">Transmembrane helix</keyword>
<keyword evidence="11 15" id="KW-0472">Membrane</keyword>
<dbReference type="PROSITE" id="PS50835">
    <property type="entry name" value="IG_LIKE"/>
    <property type="match status" value="1"/>
</dbReference>
<evidence type="ECO:0000256" key="6">
    <source>
        <dbReference type="ARBA" id="ARBA00022692"/>
    </source>
</evidence>
<dbReference type="InterPro" id="IPR042456">
    <property type="entry name" value="F11R"/>
</dbReference>
<keyword evidence="14" id="KW-0393">Immunoglobulin domain</keyword>
<dbReference type="InterPro" id="IPR036179">
    <property type="entry name" value="Ig-like_dom_sf"/>
</dbReference>
<dbReference type="OrthoDB" id="10031887at2759"/>
<keyword evidence="13" id="KW-0325">Glycoprotein</keyword>
<dbReference type="GO" id="GO:0005886">
    <property type="term" value="C:plasma membrane"/>
    <property type="evidence" value="ECO:0007669"/>
    <property type="project" value="UniProtKB-SubCell"/>
</dbReference>
<accession>E4XAC9</accession>
<feature type="domain" description="Ig-like" evidence="17">
    <location>
        <begin position="140"/>
        <end position="241"/>
    </location>
</feature>
<evidence type="ECO:0000256" key="8">
    <source>
        <dbReference type="ARBA" id="ARBA00022737"/>
    </source>
</evidence>
<dbReference type="GO" id="GO:0050892">
    <property type="term" value="P:intestinal absorption"/>
    <property type="evidence" value="ECO:0007669"/>
    <property type="project" value="TreeGrafter"/>
</dbReference>
<feature type="signal peptide" evidence="16">
    <location>
        <begin position="1"/>
        <end position="17"/>
    </location>
</feature>
<protein>
    <recommendedName>
        <fullName evidence="17">Ig-like domain-containing protein</fullName>
    </recommendedName>
</protein>
<dbReference type="SUPFAM" id="SSF48726">
    <property type="entry name" value="Immunoglobulin"/>
    <property type="match status" value="1"/>
</dbReference>
<evidence type="ECO:0000256" key="16">
    <source>
        <dbReference type="SAM" id="SignalP"/>
    </source>
</evidence>
<keyword evidence="4" id="KW-1003">Cell membrane</keyword>
<evidence type="ECO:0000256" key="15">
    <source>
        <dbReference type="SAM" id="Phobius"/>
    </source>
</evidence>
<keyword evidence="6 15" id="KW-0812">Transmembrane</keyword>
<dbReference type="InterPro" id="IPR013783">
    <property type="entry name" value="Ig-like_fold"/>
</dbReference>
<organism evidence="18">
    <name type="scientific">Oikopleura dioica</name>
    <name type="common">Tunicate</name>
    <dbReference type="NCBI Taxonomy" id="34765"/>
    <lineage>
        <taxon>Eukaryota</taxon>
        <taxon>Metazoa</taxon>
        <taxon>Chordata</taxon>
        <taxon>Tunicata</taxon>
        <taxon>Appendicularia</taxon>
        <taxon>Copelata</taxon>
        <taxon>Oikopleuridae</taxon>
        <taxon>Oikopleura</taxon>
    </lineage>
</organism>
<evidence type="ECO:0000256" key="1">
    <source>
        <dbReference type="ARBA" id="ARBA00004251"/>
    </source>
</evidence>
<evidence type="ECO:0000256" key="11">
    <source>
        <dbReference type="ARBA" id="ARBA00023136"/>
    </source>
</evidence>
<keyword evidence="3" id="KW-0796">Tight junction</keyword>
<evidence type="ECO:0000313" key="19">
    <source>
        <dbReference type="Proteomes" id="UP000001307"/>
    </source>
</evidence>
<dbReference type="GO" id="GO:0090559">
    <property type="term" value="P:regulation of membrane permeability"/>
    <property type="evidence" value="ECO:0007669"/>
    <property type="project" value="TreeGrafter"/>
</dbReference>
<dbReference type="AlphaFoldDB" id="E4XAC9"/>
<dbReference type="Gene3D" id="2.60.40.10">
    <property type="entry name" value="Immunoglobulins"/>
    <property type="match status" value="1"/>
</dbReference>
<dbReference type="Proteomes" id="UP000001307">
    <property type="component" value="Unassembled WGS sequence"/>
</dbReference>
<evidence type="ECO:0000256" key="14">
    <source>
        <dbReference type="ARBA" id="ARBA00023319"/>
    </source>
</evidence>
<evidence type="ECO:0000256" key="3">
    <source>
        <dbReference type="ARBA" id="ARBA00022427"/>
    </source>
</evidence>
<keyword evidence="19" id="KW-1185">Reference proteome</keyword>
<dbReference type="PANTHER" id="PTHR45113:SF1">
    <property type="entry name" value="JUNCTIONAL ADHESION MOLECULE A"/>
    <property type="match status" value="1"/>
</dbReference>
<evidence type="ECO:0000256" key="12">
    <source>
        <dbReference type="ARBA" id="ARBA00023157"/>
    </source>
</evidence>
<evidence type="ECO:0000256" key="5">
    <source>
        <dbReference type="ARBA" id="ARBA00022553"/>
    </source>
</evidence>
<dbReference type="GO" id="GO:0005923">
    <property type="term" value="C:bicellular tight junction"/>
    <property type="evidence" value="ECO:0007669"/>
    <property type="project" value="UniProtKB-SubCell"/>
</dbReference>
<evidence type="ECO:0000256" key="10">
    <source>
        <dbReference type="ARBA" id="ARBA00022989"/>
    </source>
</evidence>